<reference evidence="2 3" key="1">
    <citation type="submission" date="2019-03" db="EMBL/GenBank/DDBJ databases">
        <title>Rhodobacteraceae bacterium SM1902, a new member of the family Rhodobacteraceae isolated from Yantai.</title>
        <authorList>
            <person name="Sun Y."/>
        </authorList>
    </citation>
    <scope>NUCLEOTIDE SEQUENCE [LARGE SCALE GENOMIC DNA]</scope>
    <source>
        <strain evidence="2 3">SM1902</strain>
    </source>
</reference>
<feature type="transmembrane region" description="Helical" evidence="1">
    <location>
        <begin position="196"/>
        <end position="215"/>
    </location>
</feature>
<gene>
    <name evidence="2" type="ORF">E2L05_19095</name>
</gene>
<sequence>METSNLKVVSMTFTEVSATRKMVNCAAFSLSMFLMAPTIGHAESITFDELGPAPCSFASAGPLDNEYAGRGVTFSGGWEILDECGNFGVNALSGDSFAAYNTSTSGITNRITMVFDAAISSISGVLGSGRAGTWNIVGVLNGSAEGASSVVNAGGSYVGFALSGLFDTVFIQGSASYGVLENLNFTTSTAPPTTPVPLPAGGLLLVSGIAVAATLKRLKKRAA</sequence>
<keyword evidence="1" id="KW-0472">Membrane</keyword>
<comment type="caution">
    <text evidence="2">The sequence shown here is derived from an EMBL/GenBank/DDBJ whole genome shotgun (WGS) entry which is preliminary data.</text>
</comment>
<name>A0A4R6AKB7_9RHOB</name>
<dbReference type="OrthoDB" id="8565395at2"/>
<dbReference type="Proteomes" id="UP000294562">
    <property type="component" value="Unassembled WGS sequence"/>
</dbReference>
<evidence type="ECO:0000313" key="2">
    <source>
        <dbReference type="EMBL" id="TDL83825.1"/>
    </source>
</evidence>
<evidence type="ECO:0000313" key="3">
    <source>
        <dbReference type="Proteomes" id="UP000294562"/>
    </source>
</evidence>
<dbReference type="AlphaFoldDB" id="A0A4R6AKB7"/>
<dbReference type="EMBL" id="SMZO01000081">
    <property type="protein sequence ID" value="TDL83825.1"/>
    <property type="molecule type" value="Genomic_DNA"/>
</dbReference>
<protein>
    <submittedName>
        <fullName evidence="2">VPLPA-CTERM sorting domain-containing protein</fullName>
    </submittedName>
</protein>
<keyword evidence="1" id="KW-1133">Transmembrane helix</keyword>
<organism evidence="2 3">
    <name type="scientific">Meridianimarinicoccus aquatilis</name>
    <dbReference type="NCBI Taxonomy" id="2552766"/>
    <lineage>
        <taxon>Bacteria</taxon>
        <taxon>Pseudomonadati</taxon>
        <taxon>Pseudomonadota</taxon>
        <taxon>Alphaproteobacteria</taxon>
        <taxon>Rhodobacterales</taxon>
        <taxon>Paracoccaceae</taxon>
        <taxon>Meridianimarinicoccus</taxon>
    </lineage>
</organism>
<keyword evidence="3" id="KW-1185">Reference proteome</keyword>
<dbReference type="NCBIfam" id="TIGR03370">
    <property type="entry name" value="VPLPA-CTERM"/>
    <property type="match status" value="1"/>
</dbReference>
<proteinExistence type="predicted"/>
<keyword evidence="1" id="KW-0812">Transmembrane</keyword>
<dbReference type="RefSeq" id="WP_133344500.1">
    <property type="nucleotide sequence ID" value="NZ_SMZO01000081.1"/>
</dbReference>
<evidence type="ECO:0000256" key="1">
    <source>
        <dbReference type="SAM" id="Phobius"/>
    </source>
</evidence>
<dbReference type="InterPro" id="IPR022472">
    <property type="entry name" value="VPLPA-CTERM"/>
</dbReference>
<accession>A0A4R6AKB7</accession>